<proteinExistence type="predicted"/>
<keyword evidence="1" id="KW-1133">Transmembrane helix</keyword>
<protein>
    <submittedName>
        <fullName evidence="2">Uncharacterized protein</fullName>
    </submittedName>
</protein>
<accession>A0A8J6AQZ5</accession>
<feature type="transmembrane region" description="Helical" evidence="1">
    <location>
        <begin position="48"/>
        <end position="67"/>
    </location>
</feature>
<evidence type="ECO:0000256" key="1">
    <source>
        <dbReference type="SAM" id="Phobius"/>
    </source>
</evidence>
<keyword evidence="1" id="KW-0472">Membrane</keyword>
<dbReference type="AlphaFoldDB" id="A0A8J6AQZ5"/>
<keyword evidence="1" id="KW-0812">Transmembrane</keyword>
<sequence>MTVLGGLHALLFMQTAIDLSDSLTDTVVMLCAFFVSVALILLYGTTLCLAPFVFSIGALLMFVSSVYHNAVKTGQMGIGQKVDEAQFVQKLMKATPYIKITARGVETRQWTTPILTTNVQGNTTTEYRTTSMTTQDTTDGRYDGPCSDVLTSTSGGVDECTILHIRLVYSFSTDEEEAVFGKRKNARLYEPGTHTITHICPKNYSLLG</sequence>
<feature type="transmembrane region" description="Helical" evidence="1">
    <location>
        <begin position="26"/>
        <end position="43"/>
    </location>
</feature>
<evidence type="ECO:0000313" key="2">
    <source>
        <dbReference type="EMBL" id="KAG9389885.1"/>
    </source>
</evidence>
<dbReference type="Proteomes" id="UP000717585">
    <property type="component" value="Unassembled WGS sequence"/>
</dbReference>
<reference evidence="2" key="1">
    <citation type="submission" date="2021-05" db="EMBL/GenBank/DDBJ databases">
        <title>A free-living protist that lacks canonical eukaryotic 1 DNA replication and segregation systems.</title>
        <authorList>
            <person name="Salas-Leiva D.E."/>
            <person name="Tromer E.C."/>
            <person name="Curtis B.A."/>
            <person name="Jerlstrom-Hultqvist J."/>
            <person name="Kolisko M."/>
            <person name="Yi Z."/>
            <person name="Salas-Leiva J.S."/>
            <person name="Gallot-Lavallee L."/>
            <person name="Kops G.J.P.L."/>
            <person name="Archibald J.M."/>
            <person name="Simpson A.G.B."/>
            <person name="Roger A.J."/>
        </authorList>
    </citation>
    <scope>NUCLEOTIDE SEQUENCE</scope>
    <source>
        <strain evidence="2">BICM</strain>
    </source>
</reference>
<evidence type="ECO:0000313" key="3">
    <source>
        <dbReference type="Proteomes" id="UP000717585"/>
    </source>
</evidence>
<keyword evidence="3" id="KW-1185">Reference proteome</keyword>
<name>A0A8J6AQZ5_9EUKA</name>
<gene>
    <name evidence="2" type="ORF">J8273_8568</name>
</gene>
<organism evidence="2 3">
    <name type="scientific">Carpediemonas membranifera</name>
    <dbReference type="NCBI Taxonomy" id="201153"/>
    <lineage>
        <taxon>Eukaryota</taxon>
        <taxon>Metamonada</taxon>
        <taxon>Carpediemonas-like organisms</taxon>
        <taxon>Carpediemonas</taxon>
    </lineage>
</organism>
<comment type="caution">
    <text evidence="2">The sequence shown here is derived from an EMBL/GenBank/DDBJ whole genome shotgun (WGS) entry which is preliminary data.</text>
</comment>
<dbReference type="EMBL" id="JAHDYR010000067">
    <property type="protein sequence ID" value="KAG9389885.1"/>
    <property type="molecule type" value="Genomic_DNA"/>
</dbReference>